<evidence type="ECO:0000256" key="1">
    <source>
        <dbReference type="SAM" id="MobiDB-lite"/>
    </source>
</evidence>
<name>A0A9Q1IMP2_SYNKA</name>
<dbReference type="EMBL" id="JAINUF010000012">
    <property type="protein sequence ID" value="KAJ8345524.1"/>
    <property type="molecule type" value="Genomic_DNA"/>
</dbReference>
<comment type="caution">
    <text evidence="2">The sequence shown here is derived from an EMBL/GenBank/DDBJ whole genome shotgun (WGS) entry which is preliminary data.</text>
</comment>
<evidence type="ECO:0000313" key="2">
    <source>
        <dbReference type="EMBL" id="KAJ8345524.1"/>
    </source>
</evidence>
<feature type="region of interest" description="Disordered" evidence="1">
    <location>
        <begin position="1"/>
        <end position="133"/>
    </location>
</feature>
<protein>
    <submittedName>
        <fullName evidence="2">Uncharacterized protein</fullName>
    </submittedName>
</protein>
<sequence>MEREREREGPADTLHQALTPQTAGRLSPRHAGPPPLRPAGPFRSERHPRRPSIIKHAAGLAQMQGNDEAGGAGRQMAQTLGSKRSPRISQHAPGDVGAGGVDLNSNVCLPEQQTDQGHARHRAIPPHPSYDRL</sequence>
<accession>A0A9Q1IMP2</accession>
<feature type="compositionally biased region" description="Basic and acidic residues" evidence="1">
    <location>
        <begin position="1"/>
        <end position="10"/>
    </location>
</feature>
<gene>
    <name evidence="2" type="ORF">SKAU_G00297170</name>
</gene>
<evidence type="ECO:0000313" key="3">
    <source>
        <dbReference type="Proteomes" id="UP001152622"/>
    </source>
</evidence>
<reference evidence="2" key="1">
    <citation type="journal article" date="2023" name="Science">
        <title>Genome structures resolve the early diversification of teleost fishes.</title>
        <authorList>
            <person name="Parey E."/>
            <person name="Louis A."/>
            <person name="Montfort J."/>
            <person name="Bouchez O."/>
            <person name="Roques C."/>
            <person name="Iampietro C."/>
            <person name="Lluch J."/>
            <person name="Castinel A."/>
            <person name="Donnadieu C."/>
            <person name="Desvignes T."/>
            <person name="Floi Bucao C."/>
            <person name="Jouanno E."/>
            <person name="Wen M."/>
            <person name="Mejri S."/>
            <person name="Dirks R."/>
            <person name="Jansen H."/>
            <person name="Henkel C."/>
            <person name="Chen W.J."/>
            <person name="Zahm M."/>
            <person name="Cabau C."/>
            <person name="Klopp C."/>
            <person name="Thompson A.W."/>
            <person name="Robinson-Rechavi M."/>
            <person name="Braasch I."/>
            <person name="Lecointre G."/>
            <person name="Bobe J."/>
            <person name="Postlethwait J.H."/>
            <person name="Berthelot C."/>
            <person name="Roest Crollius H."/>
            <person name="Guiguen Y."/>
        </authorList>
    </citation>
    <scope>NUCLEOTIDE SEQUENCE</scope>
    <source>
        <strain evidence="2">WJC10195</strain>
    </source>
</reference>
<proteinExistence type="predicted"/>
<organism evidence="2 3">
    <name type="scientific">Synaphobranchus kaupii</name>
    <name type="common">Kaup's arrowtooth eel</name>
    <dbReference type="NCBI Taxonomy" id="118154"/>
    <lineage>
        <taxon>Eukaryota</taxon>
        <taxon>Metazoa</taxon>
        <taxon>Chordata</taxon>
        <taxon>Craniata</taxon>
        <taxon>Vertebrata</taxon>
        <taxon>Euteleostomi</taxon>
        <taxon>Actinopterygii</taxon>
        <taxon>Neopterygii</taxon>
        <taxon>Teleostei</taxon>
        <taxon>Anguilliformes</taxon>
        <taxon>Synaphobranchidae</taxon>
        <taxon>Synaphobranchus</taxon>
    </lineage>
</organism>
<keyword evidence="3" id="KW-1185">Reference proteome</keyword>
<dbReference type="Proteomes" id="UP001152622">
    <property type="component" value="Chromosome 12"/>
</dbReference>
<feature type="compositionally biased region" description="Polar residues" evidence="1">
    <location>
        <begin position="103"/>
        <end position="116"/>
    </location>
</feature>
<dbReference type="AlphaFoldDB" id="A0A9Q1IMP2"/>